<dbReference type="SUPFAM" id="SSF53300">
    <property type="entry name" value="vWA-like"/>
    <property type="match status" value="1"/>
</dbReference>
<dbReference type="AlphaFoldDB" id="A0A830HJ83"/>
<dbReference type="InterPro" id="IPR006896">
    <property type="entry name" value="Sec23/24_trunk_dom"/>
</dbReference>
<dbReference type="SUPFAM" id="SSF81995">
    <property type="entry name" value="beta-sandwich domain of Sec23/24"/>
    <property type="match status" value="1"/>
</dbReference>
<feature type="domain" description="Zinc finger Sec23/Sec24-type" evidence="11">
    <location>
        <begin position="330"/>
        <end position="368"/>
    </location>
</feature>
<proteinExistence type="inferred from homology"/>
<dbReference type="GO" id="GO:0000139">
    <property type="term" value="C:Golgi membrane"/>
    <property type="evidence" value="ECO:0007669"/>
    <property type="project" value="UniProtKB-SubCell"/>
</dbReference>
<dbReference type="Gene3D" id="2.30.30.380">
    <property type="entry name" value="Zn-finger domain of Sec23/24"/>
    <property type="match status" value="1"/>
</dbReference>
<evidence type="ECO:0000256" key="3">
    <source>
        <dbReference type="ARBA" id="ARBA00008334"/>
    </source>
</evidence>
<dbReference type="InterPro" id="IPR036465">
    <property type="entry name" value="vWFA_dom_sf"/>
</dbReference>
<comment type="caution">
    <text evidence="15">The sequence shown here is derived from an EMBL/GenBank/DDBJ whole genome shotgun (WGS) entry which is preliminary data.</text>
</comment>
<comment type="subcellular location">
    <subcellularLocation>
        <location evidence="2">Endoplasmic reticulum membrane</location>
    </subcellularLocation>
    <subcellularLocation>
        <location evidence="1">Golgi apparatus membrane</location>
    </subcellularLocation>
</comment>
<keyword evidence="5" id="KW-0256">Endoplasmic reticulum</keyword>
<dbReference type="Proteomes" id="UP000660262">
    <property type="component" value="Unassembled WGS sequence"/>
</dbReference>
<dbReference type="Gene3D" id="3.40.20.10">
    <property type="entry name" value="Severin"/>
    <property type="match status" value="1"/>
</dbReference>
<dbReference type="InterPro" id="IPR036180">
    <property type="entry name" value="Gelsolin-like_dom_sf"/>
</dbReference>
<feature type="compositionally biased region" description="Low complexity" evidence="10">
    <location>
        <begin position="62"/>
        <end position="74"/>
    </location>
</feature>
<dbReference type="SUPFAM" id="SSF82754">
    <property type="entry name" value="C-terminal, gelsolin-like domain of Sec23/24"/>
    <property type="match status" value="1"/>
</dbReference>
<dbReference type="GO" id="GO:0070971">
    <property type="term" value="C:endoplasmic reticulum exit site"/>
    <property type="evidence" value="ECO:0007669"/>
    <property type="project" value="TreeGrafter"/>
</dbReference>
<feature type="domain" description="Sec23/Sec24 beta-sandwich" evidence="14">
    <location>
        <begin position="658"/>
        <end position="742"/>
    </location>
</feature>
<comment type="similarity">
    <text evidence="3">Belongs to the SEC23/SEC24 family. SEC24 subfamily.</text>
</comment>
<keyword evidence="4" id="KW-0813">Transport</keyword>
<dbReference type="EMBL" id="BNJQ01000011">
    <property type="protein sequence ID" value="GHP05870.1"/>
    <property type="molecule type" value="Genomic_DNA"/>
</dbReference>
<dbReference type="InterPro" id="IPR036175">
    <property type="entry name" value="Sec23/24_helical_dom_sf"/>
</dbReference>
<evidence type="ECO:0000256" key="5">
    <source>
        <dbReference type="ARBA" id="ARBA00022824"/>
    </source>
</evidence>
<dbReference type="OrthoDB" id="49016at2759"/>
<dbReference type="SUPFAM" id="SSF81811">
    <property type="entry name" value="Helical domain of Sec23/24"/>
    <property type="match status" value="1"/>
</dbReference>
<evidence type="ECO:0000256" key="9">
    <source>
        <dbReference type="ARBA" id="ARBA00023136"/>
    </source>
</evidence>
<feature type="region of interest" description="Disordered" evidence="10">
    <location>
        <begin position="1"/>
        <end position="270"/>
    </location>
</feature>
<feature type="compositionally biased region" description="Low complexity" evidence="10">
    <location>
        <begin position="21"/>
        <end position="41"/>
    </location>
</feature>
<dbReference type="Gene3D" id="2.60.40.1670">
    <property type="entry name" value="beta-sandwich domain of Sec23/24"/>
    <property type="match status" value="1"/>
</dbReference>
<dbReference type="Gene3D" id="1.20.120.730">
    <property type="entry name" value="Sec23/Sec24 helical domain"/>
    <property type="match status" value="1"/>
</dbReference>
<evidence type="ECO:0000313" key="16">
    <source>
        <dbReference type="Proteomes" id="UP000660262"/>
    </source>
</evidence>
<accession>A0A830HJ83</accession>
<feature type="domain" description="Sec23/Sec24 trunk" evidence="12">
    <location>
        <begin position="405"/>
        <end position="652"/>
    </location>
</feature>
<feature type="compositionally biased region" description="Low complexity" evidence="10">
    <location>
        <begin position="180"/>
        <end position="213"/>
    </location>
</feature>
<dbReference type="GO" id="GO:0090110">
    <property type="term" value="P:COPII-coated vesicle cargo loading"/>
    <property type="evidence" value="ECO:0007669"/>
    <property type="project" value="TreeGrafter"/>
</dbReference>
<dbReference type="GO" id="GO:0008270">
    <property type="term" value="F:zinc ion binding"/>
    <property type="evidence" value="ECO:0007669"/>
    <property type="project" value="InterPro"/>
</dbReference>
<dbReference type="GO" id="GO:0030127">
    <property type="term" value="C:COPII vesicle coat"/>
    <property type="evidence" value="ECO:0007669"/>
    <property type="project" value="InterPro"/>
</dbReference>
<dbReference type="PANTHER" id="PTHR13803">
    <property type="entry name" value="SEC24-RELATED PROTEIN"/>
    <property type="match status" value="1"/>
</dbReference>
<evidence type="ECO:0000313" key="15">
    <source>
        <dbReference type="EMBL" id="GHP05870.1"/>
    </source>
</evidence>
<keyword evidence="8" id="KW-0333">Golgi apparatus</keyword>
<evidence type="ECO:0000259" key="13">
    <source>
        <dbReference type="Pfam" id="PF04815"/>
    </source>
</evidence>
<evidence type="ECO:0000259" key="12">
    <source>
        <dbReference type="Pfam" id="PF04811"/>
    </source>
</evidence>
<evidence type="ECO:0000256" key="2">
    <source>
        <dbReference type="ARBA" id="ARBA00004586"/>
    </source>
</evidence>
<dbReference type="InterPro" id="IPR050550">
    <property type="entry name" value="SEC23_SEC24_subfamily"/>
</dbReference>
<keyword evidence="9" id="KW-0472">Membrane</keyword>
<evidence type="ECO:0000256" key="7">
    <source>
        <dbReference type="ARBA" id="ARBA00022927"/>
    </source>
</evidence>
<dbReference type="Pfam" id="PF04815">
    <property type="entry name" value="Sec23_helical"/>
    <property type="match status" value="1"/>
</dbReference>
<gene>
    <name evidence="15" type="ORF">PPROV_000461700</name>
</gene>
<evidence type="ECO:0000256" key="1">
    <source>
        <dbReference type="ARBA" id="ARBA00004394"/>
    </source>
</evidence>
<dbReference type="InterPro" id="IPR029006">
    <property type="entry name" value="ADF-H/Gelsolin-like_dom_sf"/>
</dbReference>
<dbReference type="Pfam" id="PF04810">
    <property type="entry name" value="zf-Sec23_Sec24"/>
    <property type="match status" value="1"/>
</dbReference>
<dbReference type="SUPFAM" id="SSF82919">
    <property type="entry name" value="Zn-finger domain of Sec23/24"/>
    <property type="match status" value="1"/>
</dbReference>
<reference evidence="15" key="1">
    <citation type="submission" date="2020-10" db="EMBL/GenBank/DDBJ databases">
        <title>Unveiling of a novel bifunctional photoreceptor, Dualchrome1, isolated from a cosmopolitan green alga.</title>
        <authorList>
            <person name="Suzuki S."/>
            <person name="Kawachi M."/>
        </authorList>
    </citation>
    <scope>NUCLEOTIDE SEQUENCE</scope>
    <source>
        <strain evidence="15">NIES 2893</strain>
    </source>
</reference>
<feature type="compositionally biased region" description="Pro residues" evidence="10">
    <location>
        <begin position="42"/>
        <end position="61"/>
    </location>
</feature>
<dbReference type="InterPro" id="IPR006895">
    <property type="entry name" value="Znf_Sec23_Sec24"/>
</dbReference>
<keyword evidence="16" id="KW-1185">Reference proteome</keyword>
<organism evidence="15 16">
    <name type="scientific">Pycnococcus provasolii</name>
    <dbReference type="NCBI Taxonomy" id="41880"/>
    <lineage>
        <taxon>Eukaryota</taxon>
        <taxon>Viridiplantae</taxon>
        <taxon>Chlorophyta</taxon>
        <taxon>Pseudoscourfieldiophyceae</taxon>
        <taxon>Pseudoscourfieldiales</taxon>
        <taxon>Pycnococcaceae</taxon>
        <taxon>Pycnococcus</taxon>
    </lineage>
</organism>
<dbReference type="GO" id="GO:0005789">
    <property type="term" value="C:endoplasmic reticulum membrane"/>
    <property type="evidence" value="ECO:0007669"/>
    <property type="project" value="UniProtKB-SubCell"/>
</dbReference>
<dbReference type="GO" id="GO:0000149">
    <property type="term" value="F:SNARE binding"/>
    <property type="evidence" value="ECO:0007669"/>
    <property type="project" value="TreeGrafter"/>
</dbReference>
<dbReference type="InterPro" id="IPR036174">
    <property type="entry name" value="Znf_Sec23_Sec24_sf"/>
</dbReference>
<evidence type="ECO:0000256" key="8">
    <source>
        <dbReference type="ARBA" id="ARBA00023034"/>
    </source>
</evidence>
<evidence type="ECO:0000256" key="10">
    <source>
        <dbReference type="SAM" id="MobiDB-lite"/>
    </source>
</evidence>
<sequence>MQPPPPPPGMGMGQQPGPPGAMGQPGMMVPPMQPGAMMMPGQQPPPPGPPPGAGMMPPPPMQQQQQQPGMMQPGAMPPPPMATRPPGPPGMAPPPIPGQQPPPPPPGGMMAPPQMPTQPGLAPPPPGGMMAPPPPGPPGMPMQPGMAPPPPGAGMAPPPPGPPSAQMQQMSAPPPPPGPQGLAGPPAFGTATAAAAAPPAMPGQIQGQAAQQQVLDQFESLSIGGPGSTSTMPPRPGAAPMTGPGSAPDGTGLDPATLPRPAPDPNPPLAAPVVLEGSCSPKVMRITCGAIPSSPNMVPRYGLPLGMVVQPLGDTGNGDVPVVTFGASGIVRCRRCRTYINPFAVFCDGGRRWRCNNCLLLNDVPVDYYCALDANGQRRDKFERPELCQGTVEYVATAEYMTRAPMPPAYVFVIDVSLSACSSGLVESASRSIRDAIDELAASGDGRVMVGILTYAADLHYYPLRGKSGTPTMCVVTDTADPFLPQPDDLLVNLSDNKELVMGLLDALPAMHGAGNTDAQPNQRDLQCAFGPAMQAAFLTASHVGGKVCTFVSNMPSVGAGKVTPRDQAGAYGTDKEHLPRCPGDSWYKKMAAEFSRTQMGVDLYCCPSHGASVDVASLSTLSRYTGGTLCHYASFRADVHGESLRHDIHHNLKRYTAWEGVMRIRSSRGLRISAFHGHFFVRSTDLLALPSCDADKGYAVQISHDEGALTNSQASFQCALLYTNNMGERRIRVHTLGVPVVSDMASMYKYADAAASMSLVARLCAEKALMGTLEECRQLASRRLVDCLREYRHMHAAQLRASNQLVFPSSLKFAPVMSLSLTKSEMLRGGMRDVDVERRCAALYAMSSLGVEDTMRMIYPPIYALHEPLPDSVETQGWPRTVPATAMCFDPRGIYLCDGALGHNLVIWVGSAAPPAAVQELCAQAGPDATSLAYLEGAATGTDTAKKVHGMVEAVRSRSRRRPPVLVVVQGTVAEASVMKGFWIEDRLLSEGTGNANAPPGSGASIGATYAEYLAQLYRQTMQKPASSAGGGH</sequence>
<keyword evidence="7" id="KW-0653">Protein transport</keyword>
<evidence type="ECO:0000259" key="11">
    <source>
        <dbReference type="Pfam" id="PF04810"/>
    </source>
</evidence>
<feature type="domain" description="Sec23/Sec24 helical" evidence="13">
    <location>
        <begin position="753"/>
        <end position="856"/>
    </location>
</feature>
<dbReference type="PANTHER" id="PTHR13803:SF39">
    <property type="entry name" value="SECRETORY 24AB, ISOFORM A"/>
    <property type="match status" value="1"/>
</dbReference>
<evidence type="ECO:0000256" key="4">
    <source>
        <dbReference type="ARBA" id="ARBA00022448"/>
    </source>
</evidence>
<dbReference type="Pfam" id="PF08033">
    <property type="entry name" value="Sec23_BS"/>
    <property type="match status" value="1"/>
</dbReference>
<evidence type="ECO:0000256" key="6">
    <source>
        <dbReference type="ARBA" id="ARBA00022892"/>
    </source>
</evidence>
<feature type="compositionally biased region" description="Pro residues" evidence="10">
    <location>
        <begin position="258"/>
        <end position="270"/>
    </location>
</feature>
<dbReference type="Pfam" id="PF04811">
    <property type="entry name" value="Sec23_trunk"/>
    <property type="match status" value="1"/>
</dbReference>
<evidence type="ECO:0000259" key="14">
    <source>
        <dbReference type="Pfam" id="PF08033"/>
    </source>
</evidence>
<name>A0A830HJ83_9CHLO</name>
<feature type="compositionally biased region" description="Pro residues" evidence="10">
    <location>
        <begin position="75"/>
        <end position="163"/>
    </location>
</feature>
<dbReference type="Gene3D" id="3.40.50.410">
    <property type="entry name" value="von Willebrand factor, type A domain"/>
    <property type="match status" value="1"/>
</dbReference>
<dbReference type="InterPro" id="IPR012990">
    <property type="entry name" value="Beta-sandwich_Sec23_24"/>
</dbReference>
<keyword evidence="6" id="KW-0931">ER-Golgi transport</keyword>
<protein>
    <submittedName>
        <fullName evidence="15">Uncharacterized protein</fullName>
    </submittedName>
</protein>
<dbReference type="InterPro" id="IPR006900">
    <property type="entry name" value="Sec23/24_helical_dom"/>
</dbReference>
<dbReference type="GO" id="GO:0006886">
    <property type="term" value="P:intracellular protein transport"/>
    <property type="evidence" value="ECO:0007669"/>
    <property type="project" value="InterPro"/>
</dbReference>